<comment type="caution">
    <text evidence="2">The sequence shown here is derived from an EMBL/GenBank/DDBJ whole genome shotgun (WGS) entry which is preliminary data.</text>
</comment>
<organism evidence="2 3">
    <name type="scientific">Acinetobacter baylyi</name>
    <dbReference type="NCBI Taxonomy" id="202950"/>
    <lineage>
        <taxon>Bacteria</taxon>
        <taxon>Pseudomonadati</taxon>
        <taxon>Pseudomonadota</taxon>
        <taxon>Gammaproteobacteria</taxon>
        <taxon>Moraxellales</taxon>
        <taxon>Moraxellaceae</taxon>
        <taxon>Acinetobacter</taxon>
    </lineage>
</organism>
<keyword evidence="2" id="KW-0378">Hydrolase</keyword>
<dbReference type="Pfam" id="PF13175">
    <property type="entry name" value="AAA_15"/>
    <property type="match status" value="1"/>
</dbReference>
<dbReference type="InterPro" id="IPR041685">
    <property type="entry name" value="AAA_GajA/Old/RecF-like"/>
</dbReference>
<reference evidence="2 3" key="1">
    <citation type="submission" date="2023-07" db="EMBL/GenBank/DDBJ databases">
        <title>Functional and genomic diversity of the sorghum phyllosphere microbiome.</title>
        <authorList>
            <person name="Shade A."/>
        </authorList>
    </citation>
    <scope>NUCLEOTIDE SEQUENCE [LARGE SCALE GENOMIC DNA]</scope>
    <source>
        <strain evidence="2 3">SORGH_AS_0887</strain>
    </source>
</reference>
<keyword evidence="3" id="KW-1185">Reference proteome</keyword>
<gene>
    <name evidence="2" type="ORF">QE380_002834</name>
</gene>
<accession>A0ABU0UZB2</accession>
<dbReference type="RefSeq" id="WP_307004441.1">
    <property type="nucleotide sequence ID" value="NZ_JAUTBK010000002.1"/>
</dbReference>
<dbReference type="EMBL" id="JAUTBK010000002">
    <property type="protein sequence ID" value="MDQ1209911.1"/>
    <property type="molecule type" value="Genomic_DNA"/>
</dbReference>
<evidence type="ECO:0000313" key="2">
    <source>
        <dbReference type="EMBL" id="MDQ1209911.1"/>
    </source>
</evidence>
<evidence type="ECO:0000313" key="3">
    <source>
        <dbReference type="Proteomes" id="UP001233360"/>
    </source>
</evidence>
<keyword evidence="2" id="KW-0255">Endonuclease</keyword>
<dbReference type="GO" id="GO:0004519">
    <property type="term" value="F:endonuclease activity"/>
    <property type="evidence" value="ECO:0007669"/>
    <property type="project" value="UniProtKB-KW"/>
</dbReference>
<dbReference type="PANTHER" id="PTHR43581:SF4">
    <property type="entry name" value="ATP_GTP PHOSPHATASE"/>
    <property type="match status" value="1"/>
</dbReference>
<protein>
    <submittedName>
        <fullName evidence="2">ATP-dependent endonuclease of OLD family</fullName>
    </submittedName>
</protein>
<name>A0ABU0UZB2_ACIBI</name>
<feature type="domain" description="Endonuclease GajA/Old nuclease/RecF-like AAA" evidence="1">
    <location>
        <begin position="1"/>
        <end position="379"/>
    </location>
</feature>
<dbReference type="PANTHER" id="PTHR43581">
    <property type="entry name" value="ATP/GTP PHOSPHATASE"/>
    <property type="match status" value="1"/>
</dbReference>
<evidence type="ECO:0000259" key="1">
    <source>
        <dbReference type="Pfam" id="PF13175"/>
    </source>
</evidence>
<proteinExistence type="predicted"/>
<dbReference type="Gene3D" id="3.40.50.300">
    <property type="entry name" value="P-loop containing nucleotide triphosphate hydrolases"/>
    <property type="match status" value="1"/>
</dbReference>
<dbReference type="SUPFAM" id="SSF52540">
    <property type="entry name" value="P-loop containing nucleoside triphosphate hydrolases"/>
    <property type="match status" value="1"/>
</dbReference>
<dbReference type="InterPro" id="IPR027417">
    <property type="entry name" value="P-loop_NTPase"/>
</dbReference>
<sequence>MIISKLYIKNFRGYKEQTIYLHDNLNVIIGKNDVGKSTILEALEIFFNNELVKIDVSDLSKKRELESDSDITIQVSFQVAQGKSYTIDTVPTYLTNEYLLDSEKFLTIRKVWSASTQTITAKSLKTFIVSDYPNKKFVTPLVNKKISELKKDLALFDSSHDTSSVNKAKSSSIRQAIYNFSNVQPIDLSETFIPIDAEDGKKIYEAIKSDFPLYFLFKADRENKDSDTEVQSPLKVITKSILANMQTQLDELKAQIVSATEEVGQRTITKLREMNPEIADQLIPNVSTKAWDTLFSFTFEDEAGIPINKRGSGVRRLILLNYFRAEAERKRSNDRTVIYALEEPETAQHPDWQVMLYSALVELSEKADTQIFLTTHSPSLGSLVPLSNIIYLYKQDKELIIETNDVTILEKVTESLGITPDIMISKIYTNIKLIICMEGPTDIEFLKNISISCFNFDLSNHPQVLLIPLGGGNLEHWVTFRYLDKLPNISQIHIYDRDVKKYGKFIQKINQNSLHKAFQTNFYEIENYIHPSLYSNCYQFSEPFIDFSNDQWKSEWNSIDVPKKLSQHLKYCFENGDRSLKEYSSEQIKKKLNYELSKVLTKDLLKDIGAYEEISSWIQVIQQKVA</sequence>
<dbReference type="InterPro" id="IPR051396">
    <property type="entry name" value="Bact_Antivir_Def_Nuclease"/>
</dbReference>
<dbReference type="Proteomes" id="UP001233360">
    <property type="component" value="Unassembled WGS sequence"/>
</dbReference>
<keyword evidence="2" id="KW-0540">Nuclease</keyword>